<evidence type="ECO:0000313" key="3">
    <source>
        <dbReference type="EMBL" id="MFM2484286.1"/>
    </source>
</evidence>
<dbReference type="RefSeq" id="WP_408622420.1">
    <property type="nucleotide sequence ID" value="NZ_JBEQCT010000001.1"/>
</dbReference>
<dbReference type="Gene3D" id="3.40.50.1370">
    <property type="entry name" value="Aspartate/ornithine carbamoyltransferase"/>
    <property type="match status" value="2"/>
</dbReference>
<evidence type="ECO:0000259" key="2">
    <source>
        <dbReference type="Pfam" id="PF02729"/>
    </source>
</evidence>
<gene>
    <name evidence="3" type="ORF">ABUE30_04260</name>
</gene>
<sequence>MLNLLDIDDFDAEDILQIWKNVTDSSPTSFEGHIAWSFEGNGIRTRTTFIQAFQKLGAQYIELPNFLKTDESVQDLAGYMDEFYSMYVIRHANHQRLTAFAAETTRPVINAMSSDAHPCEVLTDAYYLLSKFGSLSGVRILLWGPVTNIFKSWHSLSSVLGLNMTHFCPSEYHQKTKNVMYTEQLTENYDVVVSDAWPVGFFDTKYSLSENKLRDMGYPILLPTPPVTVGRELQQSLSDTTNFVGYQSKALLLPVQTAIIAYLLRKG</sequence>
<evidence type="ECO:0000256" key="1">
    <source>
        <dbReference type="ARBA" id="ARBA00022679"/>
    </source>
</evidence>
<keyword evidence="1" id="KW-0808">Transferase</keyword>
<dbReference type="EMBL" id="JBEQCT010000001">
    <property type="protein sequence ID" value="MFM2484286.1"/>
    <property type="molecule type" value="Genomic_DNA"/>
</dbReference>
<dbReference type="Proteomes" id="UP001629953">
    <property type="component" value="Unassembled WGS sequence"/>
</dbReference>
<dbReference type="InterPro" id="IPR006132">
    <property type="entry name" value="Asp/Orn_carbamoyltranf_P-bd"/>
</dbReference>
<dbReference type="SUPFAM" id="SSF53671">
    <property type="entry name" value="Aspartate/ornithine carbamoyltransferase"/>
    <property type="match status" value="1"/>
</dbReference>
<keyword evidence="4" id="KW-1185">Reference proteome</keyword>
<accession>A0ABW9G3Q6</accession>
<dbReference type="InterPro" id="IPR036901">
    <property type="entry name" value="Asp/Orn_carbamoylTrfase_sf"/>
</dbReference>
<dbReference type="PANTHER" id="PTHR45753">
    <property type="entry name" value="ORNITHINE CARBAMOYLTRANSFERASE, MITOCHONDRIAL"/>
    <property type="match status" value="1"/>
</dbReference>
<proteinExistence type="predicted"/>
<organism evidence="3 4">
    <name type="scientific">Celerinatantimonas yamalensis</name>
    <dbReference type="NCBI Taxonomy" id="559956"/>
    <lineage>
        <taxon>Bacteria</taxon>
        <taxon>Pseudomonadati</taxon>
        <taxon>Pseudomonadota</taxon>
        <taxon>Gammaproteobacteria</taxon>
        <taxon>Celerinatantimonadaceae</taxon>
        <taxon>Celerinatantimonas</taxon>
    </lineage>
</organism>
<feature type="domain" description="Aspartate/ornithine carbamoyltransferase carbamoyl-P binding" evidence="2">
    <location>
        <begin position="4"/>
        <end position="128"/>
    </location>
</feature>
<dbReference type="Pfam" id="PF02729">
    <property type="entry name" value="OTCace_N"/>
    <property type="match status" value="1"/>
</dbReference>
<comment type="caution">
    <text evidence="3">The sequence shown here is derived from an EMBL/GenBank/DDBJ whole genome shotgun (WGS) entry which is preliminary data.</text>
</comment>
<name>A0ABW9G3Q6_9GAMM</name>
<dbReference type="PANTHER" id="PTHR45753:SF3">
    <property type="entry name" value="ORNITHINE TRANSCARBAMYLASE, MITOCHONDRIAL"/>
    <property type="match status" value="1"/>
</dbReference>
<protein>
    <submittedName>
        <fullName evidence="3">Ornithine carbamoyltransferase</fullName>
    </submittedName>
</protein>
<reference evidence="3 4" key="1">
    <citation type="journal article" date="2013" name="Int. J. Syst. Evol. Microbiol.">
        <title>Celerinatantimonas yamalensis sp. nov., a cold-adapted diazotrophic bacterium from a cold permafrost brine.</title>
        <authorList>
            <person name="Shcherbakova V."/>
            <person name="Chuvilskaya N."/>
            <person name="Rivkina E."/>
            <person name="Demidov N."/>
            <person name="Uchaeva V."/>
            <person name="Suetin S."/>
            <person name="Suzina N."/>
            <person name="Gilichinsky D."/>
        </authorList>
    </citation>
    <scope>NUCLEOTIDE SEQUENCE [LARGE SCALE GENOMIC DNA]</scope>
    <source>
        <strain evidence="3 4">C7</strain>
    </source>
</reference>
<evidence type="ECO:0000313" key="4">
    <source>
        <dbReference type="Proteomes" id="UP001629953"/>
    </source>
</evidence>